<sequence length="223" mass="25186">MTVPDSLFRFWAEAPAGSFRHPRDRFVLERVPHRFPHSAPPNPFFGPLRTAPVVLLYLSPGLDDFDEARGKDPAYETFFKHQWSGEAPLPSGDEYKPWFRWWSRRVAQFGVDPADAPERVAFLNISAYRSKSFHDWPMLAALPSSRASLDWAQDVLFPQAYEGARIVVCMRSAKYWGLSPRADGLPWGEGLYALPFTQSGFLHHGDARERVGAAIRAKLGIAA</sequence>
<gene>
    <name evidence="1" type="ORF">NGM99_08215</name>
</gene>
<evidence type="ECO:0000313" key="2">
    <source>
        <dbReference type="Proteomes" id="UP001205906"/>
    </source>
</evidence>
<reference evidence="1 2" key="1">
    <citation type="submission" date="2022-06" db="EMBL/GenBank/DDBJ databases">
        <title>Mesorhizobium sp. strain RP14 Genome sequencing and assembly.</title>
        <authorList>
            <person name="Kim I."/>
        </authorList>
    </citation>
    <scope>NUCLEOTIDE SEQUENCE [LARGE SCALE GENOMIC DNA]</scope>
    <source>
        <strain evidence="2">RP14(2022)</strain>
    </source>
</reference>
<dbReference type="Proteomes" id="UP001205906">
    <property type="component" value="Unassembled WGS sequence"/>
</dbReference>
<keyword evidence="2" id="KW-1185">Reference proteome</keyword>
<name>A0ABT1C704_9HYPH</name>
<protein>
    <submittedName>
        <fullName evidence="1">Uncharacterized protein</fullName>
    </submittedName>
</protein>
<accession>A0ABT1C704</accession>
<dbReference type="EMBL" id="JAMXQS010000004">
    <property type="protein sequence ID" value="MCO6049776.1"/>
    <property type="molecule type" value="Genomic_DNA"/>
</dbReference>
<dbReference type="RefSeq" id="WP_252817902.1">
    <property type="nucleotide sequence ID" value="NZ_JAMXQS010000004.1"/>
</dbReference>
<comment type="caution">
    <text evidence="1">The sequence shown here is derived from an EMBL/GenBank/DDBJ whole genome shotgun (WGS) entry which is preliminary data.</text>
</comment>
<organism evidence="1 2">
    <name type="scientific">Mesorhizobium liriopis</name>
    <dbReference type="NCBI Taxonomy" id="2953882"/>
    <lineage>
        <taxon>Bacteria</taxon>
        <taxon>Pseudomonadati</taxon>
        <taxon>Pseudomonadota</taxon>
        <taxon>Alphaproteobacteria</taxon>
        <taxon>Hyphomicrobiales</taxon>
        <taxon>Phyllobacteriaceae</taxon>
        <taxon>Mesorhizobium</taxon>
    </lineage>
</organism>
<proteinExistence type="predicted"/>
<evidence type="ECO:0000313" key="1">
    <source>
        <dbReference type="EMBL" id="MCO6049776.1"/>
    </source>
</evidence>